<dbReference type="NCBIfam" id="TIGR01494">
    <property type="entry name" value="ATPase_P-type"/>
    <property type="match status" value="2"/>
</dbReference>
<dbReference type="InterPro" id="IPR023299">
    <property type="entry name" value="ATPase_P-typ_cyto_dom_N"/>
</dbReference>
<dbReference type="Gene3D" id="2.70.150.10">
    <property type="entry name" value="Calcium-transporting ATPase, cytoplasmic transduction domain A"/>
    <property type="match status" value="1"/>
</dbReference>
<dbReference type="InterPro" id="IPR044492">
    <property type="entry name" value="P_typ_ATPase_HD_dom"/>
</dbReference>
<feature type="transmembrane region" description="Helical" evidence="11">
    <location>
        <begin position="17"/>
        <end position="37"/>
    </location>
</feature>
<keyword evidence="9 11" id="KW-1133">Transmembrane helix</keyword>
<keyword evidence="14" id="KW-1185">Reference proteome</keyword>
<evidence type="ECO:0000256" key="11">
    <source>
        <dbReference type="RuleBase" id="RU362081"/>
    </source>
</evidence>
<evidence type="ECO:0000256" key="6">
    <source>
        <dbReference type="ARBA" id="ARBA00022840"/>
    </source>
</evidence>
<comment type="caution">
    <text evidence="13">The sequence shown here is derived from an EMBL/GenBank/DDBJ whole genome shotgun (WGS) entry which is preliminary data.</text>
</comment>
<dbReference type="InterPro" id="IPR023298">
    <property type="entry name" value="ATPase_P-typ_TM_dom_sf"/>
</dbReference>
<dbReference type="PROSITE" id="PS00154">
    <property type="entry name" value="ATPASE_E1_E2"/>
    <property type="match status" value="1"/>
</dbReference>
<reference evidence="13" key="1">
    <citation type="submission" date="2022-10" db="EMBL/GenBank/DDBJ databases">
        <title>Luteolibacter sp. GHJ8, whole genome shotgun sequencing project.</title>
        <authorList>
            <person name="Zhao G."/>
            <person name="Shen L."/>
        </authorList>
    </citation>
    <scope>NUCLEOTIDE SEQUENCE</scope>
    <source>
        <strain evidence="13">GHJ8</strain>
    </source>
</reference>
<evidence type="ECO:0000256" key="4">
    <source>
        <dbReference type="ARBA" id="ARBA00022723"/>
    </source>
</evidence>
<dbReference type="SUPFAM" id="SSF81665">
    <property type="entry name" value="Calcium ATPase, transmembrane domain M"/>
    <property type="match status" value="1"/>
</dbReference>
<dbReference type="RefSeq" id="WP_264512741.1">
    <property type="nucleotide sequence ID" value="NZ_JAPDDR010000003.1"/>
</dbReference>
<accession>A0ABT3G1I3</accession>
<proteinExistence type="inferred from homology"/>
<dbReference type="InterPro" id="IPR027256">
    <property type="entry name" value="P-typ_ATPase_IB"/>
</dbReference>
<dbReference type="Proteomes" id="UP001165653">
    <property type="component" value="Unassembled WGS sequence"/>
</dbReference>
<keyword evidence="6 11" id="KW-0067">ATP-binding</keyword>
<name>A0ABT3G1I3_9BACT</name>
<dbReference type="InterPro" id="IPR008250">
    <property type="entry name" value="ATPase_P-typ_transduc_dom_A_sf"/>
</dbReference>
<dbReference type="EMBL" id="JAPDDR010000003">
    <property type="protein sequence ID" value="MCW1913364.1"/>
    <property type="molecule type" value="Genomic_DNA"/>
</dbReference>
<evidence type="ECO:0000256" key="1">
    <source>
        <dbReference type="ARBA" id="ARBA00004141"/>
    </source>
</evidence>
<dbReference type="NCBIfam" id="TIGR01525">
    <property type="entry name" value="ATPase-IB_hvy"/>
    <property type="match status" value="1"/>
</dbReference>
<dbReference type="InterPro" id="IPR036412">
    <property type="entry name" value="HAD-like_sf"/>
</dbReference>
<keyword evidence="10 11" id="KW-0472">Membrane</keyword>
<keyword evidence="4 11" id="KW-0479">Metal-binding</keyword>
<evidence type="ECO:0000256" key="7">
    <source>
        <dbReference type="ARBA" id="ARBA00022842"/>
    </source>
</evidence>
<feature type="transmembrane region" description="Helical" evidence="11">
    <location>
        <begin position="590"/>
        <end position="609"/>
    </location>
</feature>
<dbReference type="SUPFAM" id="SSF56784">
    <property type="entry name" value="HAD-like"/>
    <property type="match status" value="1"/>
</dbReference>
<gene>
    <name evidence="13" type="ORF">OJ996_07260</name>
</gene>
<dbReference type="Gene3D" id="3.40.1110.10">
    <property type="entry name" value="Calcium-transporting ATPase, cytoplasmic domain N"/>
    <property type="match status" value="1"/>
</dbReference>
<dbReference type="Gene3D" id="3.40.50.1000">
    <property type="entry name" value="HAD superfamily/HAD-like"/>
    <property type="match status" value="1"/>
</dbReference>
<evidence type="ECO:0000256" key="9">
    <source>
        <dbReference type="ARBA" id="ARBA00022989"/>
    </source>
</evidence>
<dbReference type="InterPro" id="IPR001757">
    <property type="entry name" value="P_typ_ATPase"/>
</dbReference>
<dbReference type="PRINTS" id="PR00119">
    <property type="entry name" value="CATATPASE"/>
</dbReference>
<protein>
    <submittedName>
        <fullName evidence="13">Heavy metal translocating P-type ATPase</fullName>
    </submittedName>
</protein>
<evidence type="ECO:0000256" key="5">
    <source>
        <dbReference type="ARBA" id="ARBA00022741"/>
    </source>
</evidence>
<dbReference type="SUPFAM" id="SSF81653">
    <property type="entry name" value="Calcium ATPase, transduction domain A"/>
    <property type="match status" value="1"/>
</dbReference>
<feature type="transmembrane region" description="Helical" evidence="11">
    <location>
        <begin position="77"/>
        <end position="94"/>
    </location>
</feature>
<evidence type="ECO:0000256" key="8">
    <source>
        <dbReference type="ARBA" id="ARBA00022967"/>
    </source>
</evidence>
<dbReference type="InterPro" id="IPR018303">
    <property type="entry name" value="ATPase_P-typ_P_site"/>
</dbReference>
<dbReference type="PANTHER" id="PTHR43079:SF1">
    <property type="entry name" value="CADMIUM_ZINC-TRANSPORTING ATPASE HMA1, CHLOROPLASTIC-RELATED"/>
    <property type="match status" value="1"/>
</dbReference>
<keyword evidence="11" id="KW-1003">Cell membrane</keyword>
<dbReference type="PRINTS" id="PR00120">
    <property type="entry name" value="HATPASE"/>
</dbReference>
<dbReference type="Pfam" id="PF00702">
    <property type="entry name" value="Hydrolase"/>
    <property type="match status" value="1"/>
</dbReference>
<evidence type="ECO:0000313" key="13">
    <source>
        <dbReference type="EMBL" id="MCW1913364.1"/>
    </source>
</evidence>
<keyword evidence="3 11" id="KW-0812">Transmembrane</keyword>
<dbReference type="InterPro" id="IPR023214">
    <property type="entry name" value="HAD_sf"/>
</dbReference>
<dbReference type="Pfam" id="PF00122">
    <property type="entry name" value="E1-E2_ATPase"/>
    <property type="match status" value="1"/>
</dbReference>
<dbReference type="SFLD" id="SFLDS00003">
    <property type="entry name" value="Haloacid_Dehalogenase"/>
    <property type="match status" value="1"/>
</dbReference>
<dbReference type="InterPro" id="IPR051949">
    <property type="entry name" value="Cation_Transport_ATPase"/>
</dbReference>
<evidence type="ECO:0000256" key="3">
    <source>
        <dbReference type="ARBA" id="ARBA00022692"/>
    </source>
</evidence>
<evidence type="ECO:0000256" key="10">
    <source>
        <dbReference type="ARBA" id="ARBA00023136"/>
    </source>
</evidence>
<feature type="transmembrane region" description="Helical" evidence="11">
    <location>
        <begin position="286"/>
        <end position="311"/>
    </location>
</feature>
<organism evidence="13 14">
    <name type="scientific">Luteolibacter rhizosphaerae</name>
    <dbReference type="NCBI Taxonomy" id="2989719"/>
    <lineage>
        <taxon>Bacteria</taxon>
        <taxon>Pseudomonadati</taxon>
        <taxon>Verrucomicrobiota</taxon>
        <taxon>Verrucomicrobiia</taxon>
        <taxon>Verrucomicrobiales</taxon>
        <taxon>Verrucomicrobiaceae</taxon>
        <taxon>Luteolibacter</taxon>
    </lineage>
</organism>
<dbReference type="InterPro" id="IPR059000">
    <property type="entry name" value="ATPase_P-type_domA"/>
</dbReference>
<keyword evidence="5 11" id="KW-0547">Nucleotide-binding</keyword>
<evidence type="ECO:0000313" key="14">
    <source>
        <dbReference type="Proteomes" id="UP001165653"/>
    </source>
</evidence>
<keyword evidence="8" id="KW-1278">Translocase</keyword>
<evidence type="ECO:0000256" key="2">
    <source>
        <dbReference type="ARBA" id="ARBA00006024"/>
    </source>
</evidence>
<comment type="subcellular location">
    <subcellularLocation>
        <location evidence="11">Cell membrane</location>
    </subcellularLocation>
    <subcellularLocation>
        <location evidence="1">Membrane</location>
        <topology evidence="1">Multi-pass membrane protein</topology>
    </subcellularLocation>
</comment>
<dbReference type="SFLD" id="SFLDF00027">
    <property type="entry name" value="p-type_atpase"/>
    <property type="match status" value="1"/>
</dbReference>
<dbReference type="PANTHER" id="PTHR43079">
    <property type="entry name" value="PROBABLE CADMIUM/ZINC-TRANSPORTING ATPASE HMA1"/>
    <property type="match status" value="1"/>
</dbReference>
<feature type="transmembrane region" description="Helical" evidence="11">
    <location>
        <begin position="245"/>
        <end position="266"/>
    </location>
</feature>
<sequence length="635" mass="67452">MHDHNHGHDHDHGEPGWPWLLGSAIICGLATIAGVILQRTSAPPELALGLYAMAYLAGGWEAALDSLSNLRRLRLDIHFLMLAVAVGAAIIGAFWEGAALLFLFSLSGALEAMAMARTEREIRSLFNEAPKQALVVQGDGTTKEVAVNELAAGLRVRVLPGEQYPADGTVLSGESAADESSLTGESLPVEKATGDTVFGGTLNTWGVVELRVSREPGDSAHARIIRLIREAQASKAPSQRFTDRFGTSYTVGILGLSLVMFLWWHFAAGIPAFYSHGEGPSAFYRAMTLLVVCSPCALVISIPSAILAGIAAGARRGILFRGGVAVENLATVNRLAVDKTGTLTKGELELLSCEASVAGREDELIGIAATLSENSTHPLSRAIVKEAMRRNLGTKRALSDFESIAGQGLEGRVDGIEARQGRRAMFSGDPWLSALPDPEPGLTEVLVAAGDLKGRLLLRDAPRAEAAPLIRELEQQGIRVTMLTGDRQESAAVIAKELGLDDYRAGLHPGDKVAAIQQWRAEGEKVAMAGDGVNDAPSLAAADISIGMGLRGSDAVLEQADIVLTQDRLERIVDALKLSRRCRRIIRENLAISLGVVVLLGLAALGSRIALPIGVLGHEGSTVLVVLNSLRLLWR</sequence>
<keyword evidence="7" id="KW-0460">Magnesium</keyword>
<dbReference type="SFLD" id="SFLDG00002">
    <property type="entry name" value="C1.7:_P-type_atpase_like"/>
    <property type="match status" value="1"/>
</dbReference>
<feature type="domain" description="P-type ATPase A" evidence="12">
    <location>
        <begin position="129"/>
        <end position="228"/>
    </location>
</feature>
<evidence type="ECO:0000259" key="12">
    <source>
        <dbReference type="Pfam" id="PF00122"/>
    </source>
</evidence>
<comment type="similarity">
    <text evidence="2 11">Belongs to the cation transport ATPase (P-type) (TC 3.A.3) family. Type IB subfamily.</text>
</comment>